<gene>
    <name evidence="9" type="ORF">PN838_25505</name>
</gene>
<reference evidence="9 10" key="1">
    <citation type="submission" date="2023-01" db="EMBL/GenBank/DDBJ databases">
        <title>Psychrosphaera sp. nov., isolated from marine algae.</title>
        <authorList>
            <person name="Bayburt H."/>
            <person name="Choi B.J."/>
            <person name="Kim J.M."/>
            <person name="Choi D.G."/>
            <person name="Jeon C.O."/>
        </authorList>
    </citation>
    <scope>NUCLEOTIDE SEQUENCE [LARGE SCALE GENOMIC DNA]</scope>
    <source>
        <strain evidence="9 10">G1-22</strain>
    </source>
</reference>
<evidence type="ECO:0000313" key="10">
    <source>
        <dbReference type="Proteomes" id="UP001528411"/>
    </source>
</evidence>
<evidence type="ECO:0000256" key="3">
    <source>
        <dbReference type="ARBA" id="ARBA00022723"/>
    </source>
</evidence>
<dbReference type="PANTHER" id="PTHR47870">
    <property type="entry name" value="CYTOCHROME C-TYPE BIOGENESIS PROTEIN CCMH"/>
    <property type="match status" value="1"/>
</dbReference>
<evidence type="ECO:0000256" key="1">
    <source>
        <dbReference type="ARBA" id="ARBA00010342"/>
    </source>
</evidence>
<evidence type="ECO:0000256" key="5">
    <source>
        <dbReference type="ARBA" id="ARBA00022748"/>
    </source>
</evidence>
<dbReference type="InterPro" id="IPR038297">
    <property type="entry name" value="CcmH/CycL/NrfF/Ccl2_sf"/>
</dbReference>
<feature type="transmembrane region" description="Helical" evidence="7">
    <location>
        <begin position="103"/>
        <end position="124"/>
    </location>
</feature>
<dbReference type="Pfam" id="PF03918">
    <property type="entry name" value="CcmH"/>
    <property type="match status" value="1"/>
</dbReference>
<evidence type="ECO:0000256" key="7">
    <source>
        <dbReference type="RuleBase" id="RU364112"/>
    </source>
</evidence>
<comment type="similarity">
    <text evidence="1 7">Belongs to the CcmH/CycL/Ccl2/NrfF family.</text>
</comment>
<keyword evidence="10" id="KW-1185">Reference proteome</keyword>
<evidence type="ECO:0000313" key="9">
    <source>
        <dbReference type="EMBL" id="MDC2891466.1"/>
    </source>
</evidence>
<dbReference type="InterPro" id="IPR005616">
    <property type="entry name" value="CcmH/CycL/Ccl2/NrfF_N"/>
</dbReference>
<dbReference type="CDD" id="cd16378">
    <property type="entry name" value="CcmH_N"/>
    <property type="match status" value="1"/>
</dbReference>
<dbReference type="Gene3D" id="1.10.8.640">
    <property type="entry name" value="Cytochrome C biogenesis protein"/>
    <property type="match status" value="1"/>
</dbReference>
<keyword evidence="5" id="KW-0201">Cytochrome c-type biogenesis</keyword>
<dbReference type="InterPro" id="IPR051263">
    <property type="entry name" value="C-type_cytochrome_biogenesis"/>
</dbReference>
<evidence type="ECO:0000256" key="4">
    <source>
        <dbReference type="ARBA" id="ARBA00022729"/>
    </source>
</evidence>
<dbReference type="EMBL" id="JAQOMS010000002">
    <property type="protein sequence ID" value="MDC2891466.1"/>
    <property type="molecule type" value="Genomic_DNA"/>
</dbReference>
<evidence type="ECO:0000256" key="6">
    <source>
        <dbReference type="ARBA" id="ARBA00023004"/>
    </source>
</evidence>
<protein>
    <recommendedName>
        <fullName evidence="7">Cytochrome c-type biogenesis protein</fullName>
    </recommendedName>
</protein>
<keyword evidence="3 7" id="KW-0479">Metal-binding</keyword>
<feature type="domain" description="CcmH/CycL/Ccl2/NrfF N-terminal" evidence="8">
    <location>
        <begin position="13"/>
        <end position="138"/>
    </location>
</feature>
<accession>A0ABT5FJU2</accession>
<evidence type="ECO:0000256" key="2">
    <source>
        <dbReference type="ARBA" id="ARBA00022617"/>
    </source>
</evidence>
<proteinExistence type="inferred from homology"/>
<organism evidence="9 10">
    <name type="scientific">Psychrosphaera algicola</name>
    <dbReference type="NCBI Taxonomy" id="3023714"/>
    <lineage>
        <taxon>Bacteria</taxon>
        <taxon>Pseudomonadati</taxon>
        <taxon>Pseudomonadota</taxon>
        <taxon>Gammaproteobacteria</taxon>
        <taxon>Alteromonadales</taxon>
        <taxon>Pseudoalteromonadaceae</taxon>
        <taxon>Psychrosphaera</taxon>
    </lineage>
</organism>
<keyword evidence="7" id="KW-0812">Transmembrane</keyword>
<evidence type="ECO:0000259" key="8">
    <source>
        <dbReference type="Pfam" id="PF03918"/>
    </source>
</evidence>
<keyword evidence="6 7" id="KW-0408">Iron</keyword>
<dbReference type="PANTHER" id="PTHR47870:SF1">
    <property type="entry name" value="CYTOCHROME C-TYPE BIOGENESIS PROTEIN CCMH"/>
    <property type="match status" value="1"/>
</dbReference>
<dbReference type="RefSeq" id="WP_272182437.1">
    <property type="nucleotide sequence ID" value="NZ_JAQOMS010000002.1"/>
</dbReference>
<keyword evidence="7" id="KW-0472">Membrane</keyword>
<name>A0ABT5FJU2_9GAMM</name>
<keyword evidence="7" id="KW-1133">Transmembrane helix</keyword>
<comment type="caution">
    <text evidence="9">The sequence shown here is derived from an EMBL/GenBank/DDBJ whole genome shotgun (WGS) entry which is preliminary data.</text>
</comment>
<dbReference type="Proteomes" id="UP001528411">
    <property type="component" value="Unassembled WGS sequence"/>
</dbReference>
<comment type="function">
    <text evidence="7">Possible subunit of a heme lyase.</text>
</comment>
<sequence>MMKSISILIVILASLVSVKSYGFDEMVTFDNPKQEAEYRELIKELRCPKCQNQNIADSNAIVAKDMRAKALLLLQEGKSKQQVVDYMINRYGQFAHYRPPVNIATIMLWAIPVGFILMCIILLWRRSRLSMQVDNATDTAGLNSELDNLLDEVSDLQNAETTRNNP</sequence>
<keyword evidence="2 7" id="KW-0349">Heme</keyword>
<keyword evidence="4 7" id="KW-0732">Signal</keyword>